<dbReference type="Pfam" id="PF00395">
    <property type="entry name" value="SLH"/>
    <property type="match status" value="3"/>
</dbReference>
<dbReference type="Gene3D" id="3.60.15.10">
    <property type="entry name" value="Ribonuclease Z/Hydroxyacylglutathione hydrolase-like"/>
    <property type="match status" value="1"/>
</dbReference>
<feature type="domain" description="SLH" evidence="3">
    <location>
        <begin position="153"/>
        <end position="211"/>
    </location>
</feature>
<dbReference type="PANTHER" id="PTHR30619:SF7">
    <property type="entry name" value="BETA-LACTAMASE DOMAIN PROTEIN"/>
    <property type="match status" value="1"/>
</dbReference>
<dbReference type="InterPro" id="IPR001119">
    <property type="entry name" value="SLH_dom"/>
</dbReference>
<dbReference type="SUPFAM" id="SSF56281">
    <property type="entry name" value="Metallo-hydrolase/oxidoreductase"/>
    <property type="match status" value="1"/>
</dbReference>
<keyword evidence="4" id="KW-0378">Hydrolase</keyword>
<dbReference type="AlphaFoldDB" id="A0A6I1FDZ7"/>
<evidence type="ECO:0000313" key="4">
    <source>
        <dbReference type="EMBL" id="KAB7705962.1"/>
    </source>
</evidence>
<organism evidence="4 5">
    <name type="scientific">Bacillus aerolatus</name>
    <dbReference type="NCBI Taxonomy" id="2653354"/>
    <lineage>
        <taxon>Bacteria</taxon>
        <taxon>Bacillati</taxon>
        <taxon>Bacillota</taxon>
        <taxon>Bacilli</taxon>
        <taxon>Bacillales</taxon>
        <taxon>Bacillaceae</taxon>
        <taxon>Bacillus</taxon>
    </lineage>
</organism>
<dbReference type="PROSITE" id="PS51272">
    <property type="entry name" value="SLH"/>
    <property type="match status" value="3"/>
</dbReference>
<reference evidence="4 5" key="1">
    <citation type="submission" date="2019-10" db="EMBL/GenBank/DDBJ databases">
        <title>Bacillus aerolatum sp. nov., isolated from bioaerosol of sport playgrounds.</title>
        <authorList>
            <person name="Chen P."/>
            <person name="Zhang G."/>
        </authorList>
    </citation>
    <scope>NUCLEOTIDE SEQUENCE [LARGE SCALE GENOMIC DNA]</scope>
    <source>
        <strain evidence="4 5">CX253</strain>
    </source>
</reference>
<evidence type="ECO:0000256" key="1">
    <source>
        <dbReference type="ARBA" id="ARBA00022729"/>
    </source>
</evidence>
<feature type="signal peptide" evidence="2">
    <location>
        <begin position="1"/>
        <end position="30"/>
    </location>
</feature>
<evidence type="ECO:0000259" key="3">
    <source>
        <dbReference type="PROSITE" id="PS51272"/>
    </source>
</evidence>
<keyword evidence="1 2" id="KW-0732">Signal</keyword>
<dbReference type="InterPro" id="IPR036866">
    <property type="entry name" value="RibonucZ/Hydroxyglut_hydro"/>
</dbReference>
<accession>A0A6I1FDZ7</accession>
<dbReference type="PANTHER" id="PTHR30619">
    <property type="entry name" value="DNA INTERNALIZATION/COMPETENCE PROTEIN COMEC/REC2"/>
    <property type="match status" value="1"/>
</dbReference>
<evidence type="ECO:0000313" key="5">
    <source>
        <dbReference type="Proteomes" id="UP000429595"/>
    </source>
</evidence>
<proteinExistence type="predicted"/>
<sequence length="468" mass="50240">MRGVTNLKKSLSLFFILILTFTLFTPFAQAATFKDVPDSHRFFDDIDFLSDIEIITGYPDGTFKPDQAVTRAQAAILIGKTFDLDGEKRKTPFADVSSSNTASGYITSAVEEGIISGFPDKTFRPNQTVTRAQMAIILAKAFELTDEAEVEFTDVSPSSAAYPYIKKIVSTEITYGYEDGTFKPNNPVTRGQFAAFLSRALSYFTTDAFGVFFLNVGQGDATLIGLPNGETVLVDAGPSDEAIAQELDALGIEEINTFIATQPDSEHIGGADYVLNHFNVQKVIDSGLKSTSKDYTNYANAAKANKVTLTNAQEGQNLSTDEEVSITVLHANSKAANADDGSVVLEVSHGEIDFLLMSDATIEVEKQLMAKYNLDAEVLKVGQHGAATATSQEFVDAVAPVFAALSHGKGANYADASVLKRLTDAGAETMSTTNGTIMALSDKESFYTMQFGEFEAGAKTAAASKTLQ</sequence>
<dbReference type="InterPro" id="IPR052159">
    <property type="entry name" value="Competence_DNA_uptake"/>
</dbReference>
<dbReference type="Proteomes" id="UP000429595">
    <property type="component" value="Unassembled WGS sequence"/>
</dbReference>
<feature type="chain" id="PRO_5026219407" evidence="2">
    <location>
        <begin position="31"/>
        <end position="468"/>
    </location>
</feature>
<feature type="domain" description="SLH" evidence="3">
    <location>
        <begin position="89"/>
        <end position="152"/>
    </location>
</feature>
<dbReference type="GO" id="GO:0016787">
    <property type="term" value="F:hydrolase activity"/>
    <property type="evidence" value="ECO:0007669"/>
    <property type="project" value="UniProtKB-KW"/>
</dbReference>
<feature type="domain" description="SLH" evidence="3">
    <location>
        <begin position="29"/>
        <end position="88"/>
    </location>
</feature>
<evidence type="ECO:0000256" key="2">
    <source>
        <dbReference type="SAM" id="SignalP"/>
    </source>
</evidence>
<comment type="caution">
    <text evidence="4">The sequence shown here is derived from an EMBL/GenBank/DDBJ whole genome shotgun (WGS) entry which is preliminary data.</text>
</comment>
<dbReference type="EMBL" id="WEIO01000007">
    <property type="protein sequence ID" value="KAB7705962.1"/>
    <property type="molecule type" value="Genomic_DNA"/>
</dbReference>
<dbReference type="InterPro" id="IPR001279">
    <property type="entry name" value="Metallo-B-lactamas"/>
</dbReference>
<dbReference type="InterPro" id="IPR035681">
    <property type="entry name" value="ComA-like_MBL"/>
</dbReference>
<dbReference type="CDD" id="cd07731">
    <property type="entry name" value="ComA-like_MBL-fold"/>
    <property type="match status" value="1"/>
</dbReference>
<keyword evidence="5" id="KW-1185">Reference proteome</keyword>
<name>A0A6I1FDZ7_9BACI</name>
<gene>
    <name evidence="4" type="ORF">F9802_12920</name>
</gene>
<dbReference type="Pfam" id="PF00753">
    <property type="entry name" value="Lactamase_B"/>
    <property type="match status" value="1"/>
</dbReference>
<protein>
    <submittedName>
        <fullName evidence="4">MBL fold metallo-hydrolase</fullName>
    </submittedName>
</protein>